<dbReference type="GO" id="GO:0005634">
    <property type="term" value="C:nucleus"/>
    <property type="evidence" value="ECO:0007669"/>
    <property type="project" value="TreeGrafter"/>
</dbReference>
<comment type="caution">
    <text evidence="1">The sequence shown here is derived from an EMBL/GenBank/DDBJ whole genome shotgun (WGS) entry which is preliminary data.</text>
</comment>
<organism evidence="1 2">
    <name type="scientific">Ensete ventricosum</name>
    <name type="common">Abyssinian banana</name>
    <name type="synonym">Musa ensete</name>
    <dbReference type="NCBI Taxonomy" id="4639"/>
    <lineage>
        <taxon>Eukaryota</taxon>
        <taxon>Viridiplantae</taxon>
        <taxon>Streptophyta</taxon>
        <taxon>Embryophyta</taxon>
        <taxon>Tracheophyta</taxon>
        <taxon>Spermatophyta</taxon>
        <taxon>Magnoliopsida</taxon>
        <taxon>Liliopsida</taxon>
        <taxon>Zingiberales</taxon>
        <taxon>Musaceae</taxon>
        <taxon>Ensete</taxon>
    </lineage>
</organism>
<accession>A0A444G629</accession>
<dbReference type="InterPro" id="IPR050164">
    <property type="entry name" value="Peptidase_C19"/>
</dbReference>
<evidence type="ECO:0000313" key="2">
    <source>
        <dbReference type="Proteomes" id="UP000287651"/>
    </source>
</evidence>
<dbReference type="PANTHER" id="PTHR24006">
    <property type="entry name" value="UBIQUITIN CARBOXYL-TERMINAL HYDROLASE"/>
    <property type="match status" value="1"/>
</dbReference>
<sequence length="143" mass="16085">MWKVQPILQICISDSVSCLSLLILSLNLTNRCLAYVKARKQLSLHEVPNILTIVLKRFQVTNCLGGLTGKYGKINKCVTFSEMLDMIPFVTGTADNPPLYLLYAVVVHVDTLNASFSGHYISYVKDLEGTWFRIDDSEVTRVQ</sequence>
<dbReference type="Pfam" id="PF00443">
    <property type="entry name" value="UCH"/>
    <property type="match status" value="1"/>
</dbReference>
<dbReference type="PANTHER" id="PTHR24006:SF685">
    <property type="entry name" value="UBIQUITIN CARBOXYL-TERMINAL HYDROLASE 15"/>
    <property type="match status" value="1"/>
</dbReference>
<dbReference type="GO" id="GO:0016579">
    <property type="term" value="P:protein deubiquitination"/>
    <property type="evidence" value="ECO:0007669"/>
    <property type="project" value="InterPro"/>
</dbReference>
<reference evidence="1 2" key="1">
    <citation type="journal article" date="2014" name="Agronomy (Basel)">
        <title>A Draft Genome Sequence for Ensete ventricosum, the Drought-Tolerant Tree Against Hunger.</title>
        <authorList>
            <person name="Harrison J."/>
            <person name="Moore K.A."/>
            <person name="Paszkiewicz K."/>
            <person name="Jones T."/>
            <person name="Grant M."/>
            <person name="Ambacheew D."/>
            <person name="Muzemil S."/>
            <person name="Studholme D.J."/>
        </authorList>
    </citation>
    <scope>NUCLEOTIDE SEQUENCE [LARGE SCALE GENOMIC DNA]</scope>
</reference>
<dbReference type="InterPro" id="IPR028889">
    <property type="entry name" value="USP"/>
</dbReference>
<proteinExistence type="predicted"/>
<evidence type="ECO:0000313" key="1">
    <source>
        <dbReference type="EMBL" id="RRT66746.1"/>
    </source>
</evidence>
<dbReference type="Proteomes" id="UP000287651">
    <property type="component" value="Unassembled WGS sequence"/>
</dbReference>
<dbReference type="GO" id="GO:0005829">
    <property type="term" value="C:cytosol"/>
    <property type="evidence" value="ECO:0007669"/>
    <property type="project" value="TreeGrafter"/>
</dbReference>
<dbReference type="PROSITE" id="PS50235">
    <property type="entry name" value="USP_3"/>
    <property type="match status" value="1"/>
</dbReference>
<dbReference type="Gene3D" id="3.90.70.10">
    <property type="entry name" value="Cysteine proteinases"/>
    <property type="match status" value="1"/>
</dbReference>
<dbReference type="InterPro" id="IPR001394">
    <property type="entry name" value="Peptidase_C19_UCH"/>
</dbReference>
<dbReference type="EMBL" id="AMZH03005309">
    <property type="protein sequence ID" value="RRT66746.1"/>
    <property type="molecule type" value="Genomic_DNA"/>
</dbReference>
<protein>
    <submittedName>
        <fullName evidence="1">Uncharacterized protein</fullName>
    </submittedName>
</protein>
<dbReference type="InterPro" id="IPR038765">
    <property type="entry name" value="Papain-like_cys_pep_sf"/>
</dbReference>
<name>A0A444G629_ENSVE</name>
<gene>
    <name evidence="1" type="ORF">B296_00022759</name>
</gene>
<dbReference type="AlphaFoldDB" id="A0A444G629"/>
<dbReference type="SUPFAM" id="SSF54001">
    <property type="entry name" value="Cysteine proteinases"/>
    <property type="match status" value="1"/>
</dbReference>
<dbReference type="GO" id="GO:0004843">
    <property type="term" value="F:cysteine-type deubiquitinase activity"/>
    <property type="evidence" value="ECO:0007669"/>
    <property type="project" value="InterPro"/>
</dbReference>